<name>A0ABP0Y2Q4_9ROSI</name>
<organism evidence="1 2">
    <name type="scientific">Citrullus colocynthis</name>
    <name type="common">colocynth</name>
    <dbReference type="NCBI Taxonomy" id="252529"/>
    <lineage>
        <taxon>Eukaryota</taxon>
        <taxon>Viridiplantae</taxon>
        <taxon>Streptophyta</taxon>
        <taxon>Embryophyta</taxon>
        <taxon>Tracheophyta</taxon>
        <taxon>Spermatophyta</taxon>
        <taxon>Magnoliopsida</taxon>
        <taxon>eudicotyledons</taxon>
        <taxon>Gunneridae</taxon>
        <taxon>Pentapetalae</taxon>
        <taxon>rosids</taxon>
        <taxon>fabids</taxon>
        <taxon>Cucurbitales</taxon>
        <taxon>Cucurbitaceae</taxon>
        <taxon>Benincaseae</taxon>
        <taxon>Citrullus</taxon>
    </lineage>
</organism>
<accession>A0ABP0Y2Q4</accession>
<reference evidence="1 2" key="1">
    <citation type="submission" date="2024-03" db="EMBL/GenBank/DDBJ databases">
        <authorList>
            <person name="Gkanogiannis A."/>
            <person name="Becerra Lopez-Lavalle L."/>
        </authorList>
    </citation>
    <scope>NUCLEOTIDE SEQUENCE [LARGE SCALE GENOMIC DNA]</scope>
</reference>
<dbReference type="EMBL" id="OZ021736">
    <property type="protein sequence ID" value="CAK9314704.1"/>
    <property type="molecule type" value="Genomic_DNA"/>
</dbReference>
<sequence length="93" mass="10492">MLILQILMRPSGALPPSYFKVNFDAFVGSIDMGLGVVSHDSNGEDLMILEKIRSFIGYVEIVEVMTLCEAIFKLQFVAHELATHAHRHWMTTI</sequence>
<keyword evidence="2" id="KW-1185">Reference proteome</keyword>
<protein>
    <submittedName>
        <fullName evidence="1">Uncharacterized protein</fullName>
    </submittedName>
</protein>
<evidence type="ECO:0000313" key="2">
    <source>
        <dbReference type="Proteomes" id="UP001642487"/>
    </source>
</evidence>
<evidence type="ECO:0000313" key="1">
    <source>
        <dbReference type="EMBL" id="CAK9314704.1"/>
    </source>
</evidence>
<proteinExistence type="predicted"/>
<gene>
    <name evidence="1" type="ORF">CITCOLO1_LOCUS6468</name>
</gene>
<dbReference type="Proteomes" id="UP001642487">
    <property type="component" value="Chromosome 2"/>
</dbReference>